<feature type="compositionally biased region" description="Gly residues" evidence="1">
    <location>
        <begin position="22"/>
        <end position="32"/>
    </location>
</feature>
<dbReference type="PANTHER" id="PTHR33627:SF1">
    <property type="entry name" value="TRANSPOSASE"/>
    <property type="match status" value="1"/>
</dbReference>
<dbReference type="EMBL" id="CP024985">
    <property type="protein sequence ID" value="ATZ25892.1"/>
    <property type="molecule type" value="Genomic_DNA"/>
</dbReference>
<dbReference type="KEGG" id="slx:SLAV_20345"/>
<dbReference type="InterPro" id="IPR039365">
    <property type="entry name" value="IS701-like"/>
</dbReference>
<organism evidence="3 4">
    <name type="scientific">Streptomyces lavendulae subsp. lavendulae</name>
    <dbReference type="NCBI Taxonomy" id="58340"/>
    <lineage>
        <taxon>Bacteria</taxon>
        <taxon>Bacillati</taxon>
        <taxon>Actinomycetota</taxon>
        <taxon>Actinomycetes</taxon>
        <taxon>Kitasatosporales</taxon>
        <taxon>Streptomycetaceae</taxon>
        <taxon>Streptomyces</taxon>
    </lineage>
</organism>
<feature type="region of interest" description="Disordered" evidence="1">
    <location>
        <begin position="1"/>
        <end position="36"/>
    </location>
</feature>
<dbReference type="Pfam" id="PF13546">
    <property type="entry name" value="DDE_5"/>
    <property type="match status" value="1"/>
</dbReference>
<accession>A0A2K8PGN0</accession>
<dbReference type="InterPro" id="IPR038721">
    <property type="entry name" value="IS701-like_DDE_dom"/>
</dbReference>
<evidence type="ECO:0000313" key="4">
    <source>
        <dbReference type="Proteomes" id="UP000231791"/>
    </source>
</evidence>
<dbReference type="AlphaFoldDB" id="A0A2K8PGN0"/>
<sequence>MATIMRSGTVTGTGTTTPDRGGAPGRGGGRAGGPATAAAYEAADDLCAAVLGSLRRRDQREKGRRYVRGLLALPGRKSMRGIAGQVGGAAAEQSMHHFISGSTWDWEPIRGALSGYLEATTTPTAWVAQPMAIPKGGEHSVGVAHRFDPHQGQMFRGQQAFGTWFASAALVTPVGWRMFLPEEAAPAGPGPSAAAPGTLAARAAYEEAAYEESATASVIATVRRTTGAPRPVVLDIRHIGTRSTMNRFAQAGLPVIARVDPATPLLVTDPALPGHGAGPRGAREVLRSVRGLCTPVEWTDPDPAHPGGRHRSTLAVAVRVMMPDPSPARRRHLLLVGEWTDPRREPAQMWVTDLVRLPVGPLLRLTKQALRVGCAAEHSGREAGLRDFAGRALPGWHRHVTLASIAHAARALTA</sequence>
<evidence type="ECO:0000256" key="1">
    <source>
        <dbReference type="SAM" id="MobiDB-lite"/>
    </source>
</evidence>
<feature type="domain" description="Transposase IS701-like DDE" evidence="2">
    <location>
        <begin position="51"/>
        <end position="303"/>
    </location>
</feature>
<evidence type="ECO:0000313" key="3">
    <source>
        <dbReference type="EMBL" id="ATZ25892.1"/>
    </source>
</evidence>
<reference evidence="3 4" key="1">
    <citation type="submission" date="2017-11" db="EMBL/GenBank/DDBJ databases">
        <title>Complete genome sequence of Streptomyces lavendulae subsp. lavendulae CCM 3239 (formerly 'Streptomyces aureofaciens CCM 3239'), the producer of the angucycline-type antibiotic auricin.</title>
        <authorList>
            <person name="Busche T."/>
            <person name="Novakova R."/>
            <person name="Al'Dilaimi A."/>
            <person name="Homerova D."/>
            <person name="Feckova L."/>
            <person name="Rezuchova B."/>
            <person name="Mingyar E."/>
            <person name="Csolleiova D."/>
            <person name="Bekeova C."/>
            <person name="Winkler A."/>
            <person name="Sevcikova B."/>
            <person name="Kalinowski J."/>
            <person name="Kormanec J."/>
            <person name="Ruckert C."/>
        </authorList>
    </citation>
    <scope>NUCLEOTIDE SEQUENCE [LARGE SCALE GENOMIC DNA]</scope>
    <source>
        <strain evidence="3 4">CCM 3239</strain>
    </source>
</reference>
<proteinExistence type="predicted"/>
<protein>
    <recommendedName>
        <fullName evidence="2">Transposase IS701-like DDE domain-containing protein</fullName>
    </recommendedName>
</protein>
<feature type="compositionally biased region" description="Low complexity" evidence="1">
    <location>
        <begin position="8"/>
        <end position="21"/>
    </location>
</feature>
<keyword evidence="4" id="KW-1185">Reference proteome</keyword>
<dbReference type="RefSeq" id="WP_234333518.1">
    <property type="nucleotide sequence ID" value="NZ_JOEW01000009.1"/>
</dbReference>
<name>A0A2K8PGN0_STRLA</name>
<gene>
    <name evidence="3" type="ORF">SLAV_20345</name>
</gene>
<dbReference type="PANTHER" id="PTHR33627">
    <property type="entry name" value="TRANSPOSASE"/>
    <property type="match status" value="1"/>
</dbReference>
<dbReference type="Proteomes" id="UP000231791">
    <property type="component" value="Chromosome"/>
</dbReference>
<evidence type="ECO:0000259" key="2">
    <source>
        <dbReference type="Pfam" id="PF13546"/>
    </source>
</evidence>